<organism evidence="2 3">
    <name type="scientific">Lithohypha guttulata</name>
    <dbReference type="NCBI Taxonomy" id="1690604"/>
    <lineage>
        <taxon>Eukaryota</taxon>
        <taxon>Fungi</taxon>
        <taxon>Dikarya</taxon>
        <taxon>Ascomycota</taxon>
        <taxon>Pezizomycotina</taxon>
        <taxon>Eurotiomycetes</taxon>
        <taxon>Chaetothyriomycetidae</taxon>
        <taxon>Chaetothyriales</taxon>
        <taxon>Trichomeriaceae</taxon>
        <taxon>Lithohypha</taxon>
    </lineage>
</organism>
<evidence type="ECO:0000259" key="1">
    <source>
        <dbReference type="PROSITE" id="PS50127"/>
    </source>
</evidence>
<dbReference type="Proteomes" id="UP001309876">
    <property type="component" value="Unassembled WGS sequence"/>
</dbReference>
<keyword evidence="3" id="KW-1185">Reference proteome</keyword>
<reference evidence="2 3" key="1">
    <citation type="submission" date="2023-08" db="EMBL/GenBank/DDBJ databases">
        <title>Black Yeasts Isolated from many extreme environments.</title>
        <authorList>
            <person name="Coleine C."/>
            <person name="Stajich J.E."/>
            <person name="Selbmann L."/>
        </authorList>
    </citation>
    <scope>NUCLEOTIDE SEQUENCE [LARGE SCALE GENOMIC DNA]</scope>
    <source>
        <strain evidence="2 3">CCFEE 5910</strain>
    </source>
</reference>
<name>A0AAN7SYY9_9EURO</name>
<feature type="domain" description="UBC core" evidence="1">
    <location>
        <begin position="1"/>
        <end position="117"/>
    </location>
</feature>
<comment type="caution">
    <text evidence="2">The sequence shown here is derived from an EMBL/GenBank/DDBJ whole genome shotgun (WGS) entry which is preliminary data.</text>
</comment>
<dbReference type="InterPro" id="IPR000608">
    <property type="entry name" value="UBC"/>
</dbReference>
<accession>A0AAN7SYY9</accession>
<dbReference type="EMBL" id="JAVRRJ010000005">
    <property type="protein sequence ID" value="KAK5084671.1"/>
    <property type="molecule type" value="Genomic_DNA"/>
</dbReference>
<dbReference type="PANTHER" id="PTHR24068">
    <property type="entry name" value="UBIQUITIN-CONJUGATING ENZYME E2"/>
    <property type="match status" value="1"/>
</dbReference>
<evidence type="ECO:0000313" key="3">
    <source>
        <dbReference type="Proteomes" id="UP001309876"/>
    </source>
</evidence>
<dbReference type="SMART" id="SM00212">
    <property type="entry name" value="UBCc"/>
    <property type="match status" value="1"/>
</dbReference>
<dbReference type="Gene3D" id="3.10.110.10">
    <property type="entry name" value="Ubiquitin Conjugating Enzyme"/>
    <property type="match status" value="1"/>
</dbReference>
<proteinExistence type="predicted"/>
<sequence length="120" mass="13579">MEGPAGSPYAGGKFDLELNLPSNYPFKPPTVTFKTKMYHPNVSNDSPPNTGMMCLGMLKDSEWKPSTKMSAVLEFIRQLLREPDPDDAVEAKIADQYRQDKASYEKEAKEWTKRYATGKK</sequence>
<protein>
    <recommendedName>
        <fullName evidence="1">UBC core domain-containing protein</fullName>
    </recommendedName>
</protein>
<dbReference type="PROSITE" id="PS50127">
    <property type="entry name" value="UBC_2"/>
    <property type="match status" value="1"/>
</dbReference>
<dbReference type="Pfam" id="PF00179">
    <property type="entry name" value="UQ_con"/>
    <property type="match status" value="1"/>
</dbReference>
<dbReference type="InterPro" id="IPR016135">
    <property type="entry name" value="UBQ-conjugating_enzyme/RWD"/>
</dbReference>
<evidence type="ECO:0000313" key="2">
    <source>
        <dbReference type="EMBL" id="KAK5084671.1"/>
    </source>
</evidence>
<gene>
    <name evidence="2" type="ORF">LTR05_005749</name>
</gene>
<dbReference type="SUPFAM" id="SSF54495">
    <property type="entry name" value="UBC-like"/>
    <property type="match status" value="1"/>
</dbReference>
<dbReference type="AlphaFoldDB" id="A0AAN7SYY9"/>